<dbReference type="InterPro" id="IPR036388">
    <property type="entry name" value="WH-like_DNA-bd_sf"/>
</dbReference>
<comment type="caution">
    <text evidence="6">The sequence shown here is derived from an EMBL/GenBank/DDBJ whole genome shotgun (WGS) entry which is preliminary data.</text>
</comment>
<dbReference type="InterPro" id="IPR035472">
    <property type="entry name" value="RpiR-like_SIS"/>
</dbReference>
<dbReference type="InterPro" id="IPR001347">
    <property type="entry name" value="SIS_dom"/>
</dbReference>
<dbReference type="Gene3D" id="1.10.10.10">
    <property type="entry name" value="Winged helix-like DNA-binding domain superfamily/Winged helix DNA-binding domain"/>
    <property type="match status" value="1"/>
</dbReference>
<dbReference type="CDD" id="cd05013">
    <property type="entry name" value="SIS_RpiR"/>
    <property type="match status" value="1"/>
</dbReference>
<dbReference type="InterPro" id="IPR046348">
    <property type="entry name" value="SIS_dom_sf"/>
</dbReference>
<dbReference type="Pfam" id="PF01418">
    <property type="entry name" value="HTH_6"/>
    <property type="match status" value="1"/>
</dbReference>
<dbReference type="PROSITE" id="PS51464">
    <property type="entry name" value="SIS"/>
    <property type="match status" value="1"/>
</dbReference>
<dbReference type="Pfam" id="PF01380">
    <property type="entry name" value="SIS"/>
    <property type="match status" value="1"/>
</dbReference>
<accession>A0A841C4G2</accession>
<evidence type="ECO:0000256" key="2">
    <source>
        <dbReference type="ARBA" id="ARBA00023125"/>
    </source>
</evidence>
<dbReference type="GO" id="GO:0003700">
    <property type="term" value="F:DNA-binding transcription factor activity"/>
    <property type="evidence" value="ECO:0007669"/>
    <property type="project" value="InterPro"/>
</dbReference>
<dbReference type="GO" id="GO:0003677">
    <property type="term" value="F:DNA binding"/>
    <property type="evidence" value="ECO:0007669"/>
    <property type="project" value="UniProtKB-KW"/>
</dbReference>
<evidence type="ECO:0000256" key="1">
    <source>
        <dbReference type="ARBA" id="ARBA00023015"/>
    </source>
</evidence>
<protein>
    <submittedName>
        <fullName evidence="6">DNA-binding MurR/RpiR family transcriptional regulator</fullName>
    </submittedName>
</protein>
<dbReference type="InterPro" id="IPR000281">
    <property type="entry name" value="HTH_RpiR"/>
</dbReference>
<dbReference type="Proteomes" id="UP000562464">
    <property type="component" value="Unassembled WGS sequence"/>
</dbReference>
<sequence>MSQELSNSERHTWQVIQNHYQEIPRISISEMAEMAYVSISTVNRTVRKKGYAGYSDFRYSVKEKTTTDLKANKFSQEVLNAIQKNEEELLKTINGISANSIEAAVKAIDKANEIIIIACGLSGNPAREMLQKLQLYHKHVSFQNEASSMEYYAQFLNSSDLIIAITLFGETPEINKTIEIAKSHGAKVLTLTAVEDSTANSLTDISLVGYKSRLEVTFFELAVHSRIPLHILVRVLFDSYSIYKNELDRKIPVHQIEATLH</sequence>
<proteinExistence type="predicted"/>
<reference evidence="6 7" key="1">
    <citation type="submission" date="2020-08" db="EMBL/GenBank/DDBJ databases">
        <title>Genomic Encyclopedia of Type Strains, Phase IV (KMG-IV): sequencing the most valuable type-strain genomes for metagenomic binning, comparative biology and taxonomic classification.</title>
        <authorList>
            <person name="Goeker M."/>
        </authorList>
    </citation>
    <scope>NUCLEOTIDE SEQUENCE [LARGE SCALE GENOMIC DNA]</scope>
    <source>
        <strain evidence="6 7">DSM 14925</strain>
    </source>
</reference>
<evidence type="ECO:0000256" key="3">
    <source>
        <dbReference type="ARBA" id="ARBA00023163"/>
    </source>
</evidence>
<dbReference type="PANTHER" id="PTHR30514">
    <property type="entry name" value="GLUCOKINASE"/>
    <property type="match status" value="1"/>
</dbReference>
<dbReference type="AlphaFoldDB" id="A0A841C4G2"/>
<dbReference type="InterPro" id="IPR047640">
    <property type="entry name" value="RpiR-like"/>
</dbReference>
<dbReference type="PROSITE" id="PS51071">
    <property type="entry name" value="HTH_RPIR"/>
    <property type="match status" value="1"/>
</dbReference>
<keyword evidence="2 6" id="KW-0238">DNA-binding</keyword>
<evidence type="ECO:0000313" key="7">
    <source>
        <dbReference type="Proteomes" id="UP000562464"/>
    </source>
</evidence>
<evidence type="ECO:0000259" key="4">
    <source>
        <dbReference type="PROSITE" id="PS51071"/>
    </source>
</evidence>
<organism evidence="6 7">
    <name type="scientific">Lactovum miscens</name>
    <dbReference type="NCBI Taxonomy" id="190387"/>
    <lineage>
        <taxon>Bacteria</taxon>
        <taxon>Bacillati</taxon>
        <taxon>Bacillota</taxon>
        <taxon>Bacilli</taxon>
        <taxon>Lactobacillales</taxon>
        <taxon>Streptococcaceae</taxon>
        <taxon>Lactovum</taxon>
    </lineage>
</organism>
<dbReference type="SUPFAM" id="SSF46689">
    <property type="entry name" value="Homeodomain-like"/>
    <property type="match status" value="1"/>
</dbReference>
<dbReference type="RefSeq" id="WP_183538372.1">
    <property type="nucleotide sequence ID" value="NZ_JACHHV010000002.1"/>
</dbReference>
<dbReference type="GO" id="GO:1901135">
    <property type="term" value="P:carbohydrate derivative metabolic process"/>
    <property type="evidence" value="ECO:0007669"/>
    <property type="project" value="InterPro"/>
</dbReference>
<keyword evidence="7" id="KW-1185">Reference proteome</keyword>
<dbReference type="SUPFAM" id="SSF53697">
    <property type="entry name" value="SIS domain"/>
    <property type="match status" value="1"/>
</dbReference>
<dbReference type="Gene3D" id="3.40.50.10490">
    <property type="entry name" value="Glucose-6-phosphate isomerase like protein, domain 1"/>
    <property type="match status" value="1"/>
</dbReference>
<evidence type="ECO:0000259" key="5">
    <source>
        <dbReference type="PROSITE" id="PS51464"/>
    </source>
</evidence>
<keyword evidence="1" id="KW-0805">Transcription regulation</keyword>
<gene>
    <name evidence="6" type="ORF">HNQ37_000175</name>
</gene>
<evidence type="ECO:0000313" key="6">
    <source>
        <dbReference type="EMBL" id="MBB5887305.1"/>
    </source>
</evidence>
<keyword evidence="3" id="KW-0804">Transcription</keyword>
<feature type="domain" description="HTH rpiR-type" evidence="4">
    <location>
        <begin position="1"/>
        <end position="68"/>
    </location>
</feature>
<dbReference type="PANTHER" id="PTHR30514:SF21">
    <property type="entry name" value="RPIR-FAMILY TRANSCRIPTIONAL REGULATOR"/>
    <property type="match status" value="1"/>
</dbReference>
<dbReference type="InterPro" id="IPR009057">
    <property type="entry name" value="Homeodomain-like_sf"/>
</dbReference>
<name>A0A841C4G2_9LACT</name>
<feature type="domain" description="SIS" evidence="5">
    <location>
        <begin position="104"/>
        <end position="252"/>
    </location>
</feature>
<dbReference type="EMBL" id="JACHHV010000002">
    <property type="protein sequence ID" value="MBB5887305.1"/>
    <property type="molecule type" value="Genomic_DNA"/>
</dbReference>
<dbReference type="GO" id="GO:0097367">
    <property type="term" value="F:carbohydrate derivative binding"/>
    <property type="evidence" value="ECO:0007669"/>
    <property type="project" value="InterPro"/>
</dbReference>